<feature type="transmembrane region" description="Helical" evidence="7">
    <location>
        <begin position="260"/>
        <end position="282"/>
    </location>
</feature>
<evidence type="ECO:0000256" key="2">
    <source>
        <dbReference type="ARBA" id="ARBA00007400"/>
    </source>
</evidence>
<dbReference type="AlphaFoldDB" id="A0A412K6C7"/>
<name>A0A412K6C7_BIFAD</name>
<comment type="caution">
    <text evidence="9">The sequence shown here is derived from an EMBL/GenBank/DDBJ whole genome shotgun (WGS) entry which is preliminary data.</text>
</comment>
<dbReference type="Proteomes" id="UP000285462">
    <property type="component" value="Unassembled WGS sequence"/>
</dbReference>
<accession>A0A412K6C7</accession>
<dbReference type="EMBL" id="QRVT01000005">
    <property type="protein sequence ID" value="RGS64287.1"/>
    <property type="molecule type" value="Genomic_DNA"/>
</dbReference>
<dbReference type="Pfam" id="PF01757">
    <property type="entry name" value="Acyl_transf_3"/>
    <property type="match status" value="1"/>
</dbReference>
<dbReference type="GO" id="GO:0009246">
    <property type="term" value="P:enterobacterial common antigen biosynthetic process"/>
    <property type="evidence" value="ECO:0007669"/>
    <property type="project" value="TreeGrafter"/>
</dbReference>
<feature type="transmembrane region" description="Helical" evidence="7">
    <location>
        <begin position="335"/>
        <end position="357"/>
    </location>
</feature>
<dbReference type="PANTHER" id="PTHR40074:SF2">
    <property type="entry name" value="O-ACETYLTRANSFERASE WECH"/>
    <property type="match status" value="1"/>
</dbReference>
<feature type="domain" description="Acyltransferase 3" evidence="8">
    <location>
        <begin position="18"/>
        <end position="352"/>
    </location>
</feature>
<sequence length="365" mass="40579">MSDALTSTIKSTHKRSVAVDFLRIIAITAVVCVHTLPVPILKGTGLRVLISAAVGSLSKIGVPLFLIITGYLMLDRDYSGSKLKRFLRHNYLPLLVSFEGWVVIATAMKLVVDPAIDTMSAGLRTMLCIGEPFMVHFWYMQMLLGIYLFIPVIAAFIKACGEQADRYVRLLIIVGIVFLLIFPTIQMMYNWTGGTSAYEMTLGGFVGRGALGLLYMLLGYAIKKNLFSVDGNVARIGLVVVSLVLLWGLSTLELSLTSTIFPATTGFFPIAFAAFAFANWMIHTPLWNQFSIRFANVLQYLAGYAFGIYMVHPLIHEVMAKLIPQDVSFVRILSLNPISVFLISLCCCILLSQFKLLRKWLLLQK</sequence>
<comment type="similarity">
    <text evidence="2">Belongs to the acyltransferase 3 family.</text>
</comment>
<keyword evidence="9" id="KW-0808">Transferase</keyword>
<proteinExistence type="inferred from homology"/>
<dbReference type="GO" id="GO:0016413">
    <property type="term" value="F:O-acetyltransferase activity"/>
    <property type="evidence" value="ECO:0007669"/>
    <property type="project" value="TreeGrafter"/>
</dbReference>
<evidence type="ECO:0000256" key="6">
    <source>
        <dbReference type="ARBA" id="ARBA00023136"/>
    </source>
</evidence>
<keyword evidence="4 7" id="KW-0812">Transmembrane</keyword>
<gene>
    <name evidence="9" type="ORF">DWX79_08190</name>
</gene>
<evidence type="ECO:0000313" key="10">
    <source>
        <dbReference type="Proteomes" id="UP000285462"/>
    </source>
</evidence>
<feature type="transmembrane region" description="Helical" evidence="7">
    <location>
        <begin position="21"/>
        <end position="40"/>
    </location>
</feature>
<feature type="transmembrane region" description="Helical" evidence="7">
    <location>
        <begin position="46"/>
        <end position="74"/>
    </location>
</feature>
<evidence type="ECO:0000256" key="4">
    <source>
        <dbReference type="ARBA" id="ARBA00022692"/>
    </source>
</evidence>
<comment type="subcellular location">
    <subcellularLocation>
        <location evidence="1">Cell membrane</location>
        <topology evidence="1">Multi-pass membrane protein</topology>
    </subcellularLocation>
</comment>
<feature type="transmembrane region" description="Helical" evidence="7">
    <location>
        <begin position="136"/>
        <end position="157"/>
    </location>
</feature>
<keyword evidence="9" id="KW-0012">Acyltransferase</keyword>
<organism evidence="9 10">
    <name type="scientific">Bifidobacterium adolescentis</name>
    <dbReference type="NCBI Taxonomy" id="1680"/>
    <lineage>
        <taxon>Bacteria</taxon>
        <taxon>Bacillati</taxon>
        <taxon>Actinomycetota</taxon>
        <taxon>Actinomycetes</taxon>
        <taxon>Bifidobacteriales</taxon>
        <taxon>Bifidobacteriaceae</taxon>
        <taxon>Bifidobacterium</taxon>
    </lineage>
</organism>
<evidence type="ECO:0000256" key="5">
    <source>
        <dbReference type="ARBA" id="ARBA00022989"/>
    </source>
</evidence>
<evidence type="ECO:0000256" key="1">
    <source>
        <dbReference type="ARBA" id="ARBA00004651"/>
    </source>
</evidence>
<keyword evidence="6 7" id="KW-0472">Membrane</keyword>
<dbReference type="InterPro" id="IPR002656">
    <property type="entry name" value="Acyl_transf_3_dom"/>
</dbReference>
<evidence type="ECO:0000256" key="7">
    <source>
        <dbReference type="SAM" id="Phobius"/>
    </source>
</evidence>
<reference evidence="9 10" key="1">
    <citation type="submission" date="2018-08" db="EMBL/GenBank/DDBJ databases">
        <title>A genome reference for cultivated species of the human gut microbiota.</title>
        <authorList>
            <person name="Zou Y."/>
            <person name="Xue W."/>
            <person name="Luo G."/>
        </authorList>
    </citation>
    <scope>NUCLEOTIDE SEQUENCE [LARGE SCALE GENOMIC DNA]</scope>
    <source>
        <strain evidence="9 10">AF21-27</strain>
    </source>
</reference>
<feature type="transmembrane region" description="Helical" evidence="7">
    <location>
        <begin position="233"/>
        <end position="254"/>
    </location>
</feature>
<feature type="transmembrane region" description="Helical" evidence="7">
    <location>
        <begin position="294"/>
        <end position="315"/>
    </location>
</feature>
<keyword evidence="3" id="KW-1003">Cell membrane</keyword>
<protein>
    <submittedName>
        <fullName evidence="9">Acyltransferase</fullName>
    </submittedName>
</protein>
<evidence type="ECO:0000313" key="9">
    <source>
        <dbReference type="EMBL" id="RGS64287.1"/>
    </source>
</evidence>
<feature type="transmembrane region" description="Helical" evidence="7">
    <location>
        <begin position="94"/>
        <end position="116"/>
    </location>
</feature>
<evidence type="ECO:0000259" key="8">
    <source>
        <dbReference type="Pfam" id="PF01757"/>
    </source>
</evidence>
<dbReference type="RefSeq" id="WP_117760144.1">
    <property type="nucleotide sequence ID" value="NZ_JAQCOT010000015.1"/>
</dbReference>
<feature type="transmembrane region" description="Helical" evidence="7">
    <location>
        <begin position="169"/>
        <end position="189"/>
    </location>
</feature>
<keyword evidence="5 7" id="KW-1133">Transmembrane helix</keyword>
<dbReference type="PANTHER" id="PTHR40074">
    <property type="entry name" value="O-ACETYLTRANSFERASE WECH"/>
    <property type="match status" value="1"/>
</dbReference>
<dbReference type="GO" id="GO:0005886">
    <property type="term" value="C:plasma membrane"/>
    <property type="evidence" value="ECO:0007669"/>
    <property type="project" value="UniProtKB-SubCell"/>
</dbReference>
<evidence type="ECO:0000256" key="3">
    <source>
        <dbReference type="ARBA" id="ARBA00022475"/>
    </source>
</evidence>
<feature type="transmembrane region" description="Helical" evidence="7">
    <location>
        <begin position="201"/>
        <end position="221"/>
    </location>
</feature>